<dbReference type="Pfam" id="PF13191">
    <property type="entry name" value="AAA_16"/>
    <property type="match status" value="1"/>
</dbReference>
<evidence type="ECO:0000313" key="2">
    <source>
        <dbReference type="EMBL" id="WEK55110.1"/>
    </source>
</evidence>
<protein>
    <submittedName>
        <fullName evidence="2">ATP-binding protein</fullName>
    </submittedName>
</protein>
<dbReference type="Gene3D" id="3.40.50.300">
    <property type="entry name" value="P-loop containing nucleotide triphosphate hydrolases"/>
    <property type="match status" value="1"/>
</dbReference>
<reference evidence="2" key="1">
    <citation type="submission" date="2023-03" db="EMBL/GenBank/DDBJ databases">
        <title>Andean soil-derived lignocellulolytic bacterial consortium as a source of novel taxa and putative plastic-active enzymes.</title>
        <authorList>
            <person name="Diaz-Garcia L."/>
            <person name="Chuvochina M."/>
            <person name="Feuerriegel G."/>
            <person name="Bunk B."/>
            <person name="Sproer C."/>
            <person name="Streit W.R."/>
            <person name="Rodriguez L.M."/>
            <person name="Overmann J."/>
            <person name="Jimenez D.J."/>
        </authorList>
    </citation>
    <scope>NUCLEOTIDE SEQUENCE</scope>
    <source>
        <strain evidence="2">MAG 2441</strain>
    </source>
</reference>
<feature type="domain" description="Orc1-like AAA ATPase" evidence="1">
    <location>
        <begin position="28"/>
        <end position="153"/>
    </location>
</feature>
<keyword evidence="2" id="KW-0547">Nucleotide-binding</keyword>
<dbReference type="GO" id="GO:0005524">
    <property type="term" value="F:ATP binding"/>
    <property type="evidence" value="ECO:0007669"/>
    <property type="project" value="UniProtKB-KW"/>
</dbReference>
<name>A0AA95EX67_9BACL</name>
<accession>A0AA95EX67</accession>
<dbReference type="AlphaFoldDB" id="A0AA95EX67"/>
<gene>
    <name evidence="2" type="ORF">P0Y55_03250</name>
</gene>
<dbReference type="SUPFAM" id="SSF52540">
    <property type="entry name" value="P-loop containing nucleoside triphosphate hydrolases"/>
    <property type="match status" value="1"/>
</dbReference>
<dbReference type="PRINTS" id="PR00364">
    <property type="entry name" value="DISEASERSIST"/>
</dbReference>
<evidence type="ECO:0000313" key="3">
    <source>
        <dbReference type="Proteomes" id="UP001178662"/>
    </source>
</evidence>
<dbReference type="EMBL" id="CP119317">
    <property type="protein sequence ID" value="WEK55110.1"/>
    <property type="molecule type" value="Genomic_DNA"/>
</dbReference>
<dbReference type="InterPro" id="IPR027417">
    <property type="entry name" value="P-loop_NTPase"/>
</dbReference>
<proteinExistence type="predicted"/>
<keyword evidence="3" id="KW-1185">Reference proteome</keyword>
<evidence type="ECO:0000259" key="1">
    <source>
        <dbReference type="Pfam" id="PF13191"/>
    </source>
</evidence>
<dbReference type="InterPro" id="IPR041664">
    <property type="entry name" value="AAA_16"/>
</dbReference>
<dbReference type="Proteomes" id="UP001178662">
    <property type="component" value="Chromosome"/>
</dbReference>
<keyword evidence="2" id="KW-0067">ATP-binding</keyword>
<organism evidence="2 3">
    <name type="scientific">Candidatus Cohnella colombiensis</name>
    <dbReference type="NCBI Taxonomy" id="3121368"/>
    <lineage>
        <taxon>Bacteria</taxon>
        <taxon>Bacillati</taxon>
        <taxon>Bacillota</taxon>
        <taxon>Bacilli</taxon>
        <taxon>Bacillales</taxon>
        <taxon>Paenibacillaceae</taxon>
        <taxon>Cohnella</taxon>
    </lineage>
</organism>
<sequence>MEMQGDYSNKEDFMLISDLLNHTQRSAFVGRSSELNALMELLNSDLHAWKMLNLHGPGGIGKTTLLRMFAEEVGNSRCIYIPSHMGQPTPEHFVYLISRELESNELHHKFDKSYNLLMKQKQLSTLLAQKAEEVGGLIILVDAFDHWADLDNWFREEWLPSLSSKVKWCLTSREPLGGAWKKSGWNQLMNQLELLPLTTSEVRQFIKRIGITELSIARKMHHVSGGIPLSLSIACDIVDKHGIDDIEQRLSKQAMFGDIFEEWVQGQAEHEFIELLEAACVLWRFDQELLEAVLQRSISVMQFRDFCNKSFVTRYRNDWRLQDLIRQLVMDDLNRRKPAQYTEYRMRALEEIQKRERFADDGMSEWIVDKINLLEHDFIRNLSYQHDNEIMLNTCTLSDLDQVEALYSSYMEKHIKFYPNDPHLLKHIRPLWNAAPSSYYGIWMKKRMVAFCVVVPLNEATVAVLQQSPITAPLTSCYVKGQSQYAIPFAGMDMDLEYEISGALAKSLSMLLNLDAQIVNLLSEPMWVDLLRLIGYERAEWADGWSEDGVHYKGFHIDLRGELLSNRIDRLLSIRELSREQMRQEADAEPTISLDDTVRLVKQLLKNFGRLPYESNRYKELYSFLNGSGSGRSDEQMALHLQQWVVQEVEGLEVGKQSTELYGKLLRYAYIQKIGTHEIVAERLNLTVPTYYRYLHSATRKLALLLRHSSSLINEDTARE</sequence>